<proteinExistence type="predicted"/>
<keyword evidence="2" id="KW-0812">Transmembrane</keyword>
<organism evidence="3 4">
    <name type="scientific">Marimonas arenosa</name>
    <dbReference type="NCBI Taxonomy" id="1795305"/>
    <lineage>
        <taxon>Bacteria</taxon>
        <taxon>Pseudomonadati</taxon>
        <taxon>Pseudomonadota</taxon>
        <taxon>Alphaproteobacteria</taxon>
        <taxon>Rhodobacterales</taxon>
        <taxon>Paracoccaceae</taxon>
        <taxon>Marimonas</taxon>
    </lineage>
</organism>
<feature type="compositionally biased region" description="Basic and acidic residues" evidence="1">
    <location>
        <begin position="125"/>
        <end position="135"/>
    </location>
</feature>
<gene>
    <name evidence="3" type="primary">mnhG</name>
    <name evidence="3" type="ORF">NO357_19855</name>
</gene>
<keyword evidence="2" id="KW-1133">Transmembrane helix</keyword>
<comment type="caution">
    <text evidence="3">The sequence shown here is derived from an EMBL/GenBank/DDBJ whole genome shotgun (WGS) entry which is preliminary data.</text>
</comment>
<evidence type="ECO:0000256" key="2">
    <source>
        <dbReference type="SAM" id="Phobius"/>
    </source>
</evidence>
<feature type="transmembrane region" description="Helical" evidence="2">
    <location>
        <begin position="12"/>
        <end position="31"/>
    </location>
</feature>
<dbReference type="Proteomes" id="UP001226762">
    <property type="component" value="Unassembled WGS sequence"/>
</dbReference>
<evidence type="ECO:0000256" key="1">
    <source>
        <dbReference type="SAM" id="MobiDB-lite"/>
    </source>
</evidence>
<evidence type="ECO:0000313" key="4">
    <source>
        <dbReference type="Proteomes" id="UP001226762"/>
    </source>
</evidence>
<keyword evidence="4" id="KW-1185">Reference proteome</keyword>
<feature type="transmembrane region" description="Helical" evidence="2">
    <location>
        <begin position="51"/>
        <end position="80"/>
    </location>
</feature>
<dbReference type="Pfam" id="PF03334">
    <property type="entry name" value="PhaG_MnhG_YufB"/>
    <property type="match status" value="1"/>
</dbReference>
<name>A0AAE4B7A9_9RHOB</name>
<feature type="region of interest" description="Disordered" evidence="1">
    <location>
        <begin position="113"/>
        <end position="135"/>
    </location>
</feature>
<dbReference type="RefSeq" id="WP_306737466.1">
    <property type="nucleotide sequence ID" value="NZ_JANHAX010000007.1"/>
</dbReference>
<reference evidence="3" key="1">
    <citation type="submission" date="2022-07" db="EMBL/GenBank/DDBJ databases">
        <authorList>
            <person name="Otstavnykh N."/>
            <person name="Isaeva M."/>
            <person name="Bystritskaya E."/>
        </authorList>
    </citation>
    <scope>NUCLEOTIDE SEQUENCE</scope>
    <source>
        <strain evidence="3">KCTC 52189</strain>
    </source>
</reference>
<reference evidence="3" key="2">
    <citation type="submission" date="2023-02" db="EMBL/GenBank/DDBJ databases">
        <title>'Rhodoalgimonas zhirmunskyi' gen. nov., isolated from a red alga.</title>
        <authorList>
            <person name="Nedashkovskaya O.I."/>
            <person name="Otstavnykh N.Y."/>
            <person name="Bystritskaya E.P."/>
            <person name="Balabanova L.A."/>
            <person name="Isaeva M.P."/>
        </authorList>
    </citation>
    <scope>NUCLEOTIDE SEQUENCE</scope>
    <source>
        <strain evidence="3">KCTC 52189</strain>
    </source>
</reference>
<protein>
    <submittedName>
        <fullName evidence="3">Monovalent cation/H(+) antiporter subunit G</fullName>
    </submittedName>
</protein>
<dbReference type="EMBL" id="JANHAX010000007">
    <property type="protein sequence ID" value="MDQ2092164.1"/>
    <property type="molecule type" value="Genomic_DNA"/>
</dbReference>
<accession>A0AAE4B7A9</accession>
<dbReference type="AlphaFoldDB" id="A0AAE4B7A9"/>
<dbReference type="PANTHER" id="PTHR34703:SF1">
    <property type="entry name" value="ANTIPORTER SUBUNIT MNHG2-RELATED"/>
    <property type="match status" value="1"/>
</dbReference>
<dbReference type="InterPro" id="IPR005133">
    <property type="entry name" value="PhaG_MnhG_YufB"/>
</dbReference>
<dbReference type="GO" id="GO:0015385">
    <property type="term" value="F:sodium:proton antiporter activity"/>
    <property type="evidence" value="ECO:0007669"/>
    <property type="project" value="TreeGrafter"/>
</dbReference>
<keyword evidence="2" id="KW-0472">Membrane</keyword>
<sequence>MSTAALIQEVLSWVLVVSGAFFALVGAFGTWRLPDFWSRLHAASVTDSAGMILLIAGMCLQSGLTLVTVKLIVIGIFLFITGPTATHAVANAALVSGLRPREAEGLIAAEPEPLTVAGGAEGDAEGTRKETAGAA</sequence>
<dbReference type="NCBIfam" id="TIGR01300">
    <property type="entry name" value="CPA3_mnhG_phaG"/>
    <property type="match status" value="1"/>
</dbReference>
<dbReference type="PANTHER" id="PTHR34703">
    <property type="entry name" value="ANTIPORTER SUBUNIT MNHG2-RELATED"/>
    <property type="match status" value="1"/>
</dbReference>
<evidence type="ECO:0000313" key="3">
    <source>
        <dbReference type="EMBL" id="MDQ2092164.1"/>
    </source>
</evidence>